<dbReference type="InterPro" id="IPR004839">
    <property type="entry name" value="Aminotransferase_I/II_large"/>
</dbReference>
<dbReference type="Proteomes" id="UP000780875">
    <property type="component" value="Unassembled WGS sequence"/>
</dbReference>
<keyword evidence="4 6" id="KW-0808">Transferase</keyword>
<dbReference type="InterPro" id="IPR015421">
    <property type="entry name" value="PyrdxlP-dep_Trfase_major"/>
</dbReference>
<dbReference type="GO" id="GO:0008483">
    <property type="term" value="F:transaminase activity"/>
    <property type="evidence" value="ECO:0007669"/>
    <property type="project" value="UniProtKB-KW"/>
</dbReference>
<keyword evidence="9" id="KW-1185">Reference proteome</keyword>
<evidence type="ECO:0000313" key="8">
    <source>
        <dbReference type="EMBL" id="MBZ5739508.1"/>
    </source>
</evidence>
<evidence type="ECO:0000256" key="4">
    <source>
        <dbReference type="ARBA" id="ARBA00022679"/>
    </source>
</evidence>
<comment type="similarity">
    <text evidence="2 6">Belongs to the class-I pyridoxal-phosphate-dependent aminotransferase family.</text>
</comment>
<dbReference type="EMBL" id="JAIQZJ010000008">
    <property type="protein sequence ID" value="MBZ5739508.1"/>
    <property type="molecule type" value="Genomic_DNA"/>
</dbReference>
<dbReference type="RefSeq" id="WP_224123875.1">
    <property type="nucleotide sequence ID" value="NZ_JAIQZJ010000008.1"/>
</dbReference>
<evidence type="ECO:0000256" key="1">
    <source>
        <dbReference type="ARBA" id="ARBA00001933"/>
    </source>
</evidence>
<evidence type="ECO:0000259" key="7">
    <source>
        <dbReference type="Pfam" id="PF00155"/>
    </source>
</evidence>
<evidence type="ECO:0000256" key="3">
    <source>
        <dbReference type="ARBA" id="ARBA00022576"/>
    </source>
</evidence>
<protein>
    <recommendedName>
        <fullName evidence="6">Aminotransferase</fullName>
        <ecNumber evidence="6">2.6.1.-</ecNumber>
    </recommendedName>
</protein>
<evidence type="ECO:0000313" key="9">
    <source>
        <dbReference type="Proteomes" id="UP000780875"/>
    </source>
</evidence>
<dbReference type="PROSITE" id="PS00105">
    <property type="entry name" value="AA_TRANSFER_CLASS_1"/>
    <property type="match status" value="1"/>
</dbReference>
<dbReference type="PANTHER" id="PTHR46383:SF1">
    <property type="entry name" value="ASPARTATE AMINOTRANSFERASE"/>
    <property type="match status" value="1"/>
</dbReference>
<dbReference type="NCBIfam" id="NF004870">
    <property type="entry name" value="PRK06225.1"/>
    <property type="match status" value="1"/>
</dbReference>
<feature type="domain" description="Aminotransferase class I/classII large" evidence="7">
    <location>
        <begin position="18"/>
        <end position="356"/>
    </location>
</feature>
<keyword evidence="5" id="KW-0663">Pyridoxal phosphate</keyword>
<dbReference type="InterPro" id="IPR015424">
    <property type="entry name" value="PyrdxlP-dep_Trfase"/>
</dbReference>
<name>A0ABS7UES7_9ACTN</name>
<reference evidence="8 9" key="1">
    <citation type="submission" date="2021-09" db="EMBL/GenBank/DDBJ databases">
        <title>Whole genome sequence of Nocardioides sp. GBK3QG-3.</title>
        <authorList>
            <person name="Tuo L."/>
        </authorList>
    </citation>
    <scope>NUCLEOTIDE SEQUENCE [LARGE SCALE GENOMIC DNA]</scope>
    <source>
        <strain evidence="8 9">GBK3QG-3</strain>
    </source>
</reference>
<sequence length="366" mass="39393">MTSTAAAPSFEALLDRDDIVWMGQNTNHLEPLPEVVEALERSVARREFQVYAPAAGLSELRALIADDLGLPGLDVWVTDGAVAGLHHLCTALAPRVTQVVTSDPGWPWPVRFGALAGLPARVVSVYDEPTRLLQADRLAEVVEERSLLYLIDPLNPLGSSYTRAELEAIVEVARATSSYVVHDCTYRHFADDHTLAAELYPERTFTTYSFSKWLGLAGLRLGAVAATPELLAEVMAVPANPLGSSLVGQRAAVAGLRARDRWLPALRATNRANLRRVEELVAASGLGEVVVSPAQGNFLAVDLAGSGWGSDALCAALLEDGVFIRPGTYQSPLHGERFVKISTSVPPAWIERFADAWTARAGGPTR</sequence>
<organism evidence="8 9">
    <name type="scientific">Nocardioides mangrovi</name>
    <dbReference type="NCBI Taxonomy" id="2874580"/>
    <lineage>
        <taxon>Bacteria</taxon>
        <taxon>Bacillati</taxon>
        <taxon>Actinomycetota</taxon>
        <taxon>Actinomycetes</taxon>
        <taxon>Propionibacteriales</taxon>
        <taxon>Nocardioidaceae</taxon>
        <taxon>Nocardioides</taxon>
    </lineage>
</organism>
<dbReference type="Gene3D" id="3.40.640.10">
    <property type="entry name" value="Type I PLP-dependent aspartate aminotransferase-like (Major domain)"/>
    <property type="match status" value="1"/>
</dbReference>
<evidence type="ECO:0000256" key="6">
    <source>
        <dbReference type="RuleBase" id="RU000481"/>
    </source>
</evidence>
<accession>A0ABS7UES7</accession>
<dbReference type="InterPro" id="IPR050596">
    <property type="entry name" value="AspAT/PAT-like"/>
</dbReference>
<dbReference type="PANTHER" id="PTHR46383">
    <property type="entry name" value="ASPARTATE AMINOTRANSFERASE"/>
    <property type="match status" value="1"/>
</dbReference>
<dbReference type="Pfam" id="PF00155">
    <property type="entry name" value="Aminotran_1_2"/>
    <property type="match status" value="1"/>
</dbReference>
<comment type="caution">
    <text evidence="8">The sequence shown here is derived from an EMBL/GenBank/DDBJ whole genome shotgun (WGS) entry which is preliminary data.</text>
</comment>
<comment type="cofactor">
    <cofactor evidence="1 6">
        <name>pyridoxal 5'-phosphate</name>
        <dbReference type="ChEBI" id="CHEBI:597326"/>
    </cofactor>
</comment>
<keyword evidence="3 6" id="KW-0032">Aminotransferase</keyword>
<evidence type="ECO:0000256" key="5">
    <source>
        <dbReference type="ARBA" id="ARBA00022898"/>
    </source>
</evidence>
<dbReference type="EC" id="2.6.1.-" evidence="6"/>
<dbReference type="SUPFAM" id="SSF53383">
    <property type="entry name" value="PLP-dependent transferases"/>
    <property type="match status" value="1"/>
</dbReference>
<dbReference type="InterPro" id="IPR004838">
    <property type="entry name" value="NHTrfase_class1_PyrdxlP-BS"/>
</dbReference>
<evidence type="ECO:0000256" key="2">
    <source>
        <dbReference type="ARBA" id="ARBA00007441"/>
    </source>
</evidence>
<gene>
    <name evidence="8" type="ORF">K8U61_15145</name>
</gene>
<proteinExistence type="inferred from homology"/>
<dbReference type="CDD" id="cd00609">
    <property type="entry name" value="AAT_like"/>
    <property type="match status" value="1"/>
</dbReference>